<dbReference type="VEuPathDB" id="CryptoDB:Vbra_3750"/>
<accession>A0A0G4EFV2</accession>
<gene>
    <name evidence="2" type="ORF">Vbra_3750</name>
</gene>
<dbReference type="AlphaFoldDB" id="A0A0G4EFV2"/>
<dbReference type="EMBL" id="CDMY01000214">
    <property type="protein sequence ID" value="CEL94314.1"/>
    <property type="molecule type" value="Genomic_DNA"/>
</dbReference>
<keyword evidence="1" id="KW-0472">Membrane</keyword>
<organism evidence="2 3">
    <name type="scientific">Vitrella brassicaformis (strain CCMP3155)</name>
    <dbReference type="NCBI Taxonomy" id="1169540"/>
    <lineage>
        <taxon>Eukaryota</taxon>
        <taxon>Sar</taxon>
        <taxon>Alveolata</taxon>
        <taxon>Colpodellida</taxon>
        <taxon>Vitrellaceae</taxon>
        <taxon>Vitrella</taxon>
    </lineage>
</organism>
<protein>
    <submittedName>
        <fullName evidence="2">Uncharacterized protein</fullName>
    </submittedName>
</protein>
<evidence type="ECO:0000256" key="1">
    <source>
        <dbReference type="SAM" id="Phobius"/>
    </source>
</evidence>
<sequence>MDAAVVRFEHLADKITTKVHTLHEQMALWRGVAVLLASLLAAAVLLFYHVYRRIKMRSAKAAREREERIVEWLRMHNEQLALAQDIARKREMADIHERQAATDEAISELREQQAALSLQQQGNSDITTTKSLFSAAERFGQRLAVFLQS</sequence>
<keyword evidence="1" id="KW-1133">Transmembrane helix</keyword>
<reference evidence="2 3" key="1">
    <citation type="submission" date="2014-11" db="EMBL/GenBank/DDBJ databases">
        <authorList>
            <person name="Zhu J."/>
            <person name="Qi W."/>
            <person name="Song R."/>
        </authorList>
    </citation>
    <scope>NUCLEOTIDE SEQUENCE [LARGE SCALE GENOMIC DNA]</scope>
</reference>
<keyword evidence="3" id="KW-1185">Reference proteome</keyword>
<keyword evidence="1" id="KW-0812">Transmembrane</keyword>
<evidence type="ECO:0000313" key="3">
    <source>
        <dbReference type="Proteomes" id="UP000041254"/>
    </source>
</evidence>
<dbReference type="InParanoid" id="A0A0G4EFV2"/>
<evidence type="ECO:0000313" key="2">
    <source>
        <dbReference type="EMBL" id="CEL94314.1"/>
    </source>
</evidence>
<dbReference type="Proteomes" id="UP000041254">
    <property type="component" value="Unassembled WGS sequence"/>
</dbReference>
<name>A0A0G4EFV2_VITBC</name>
<feature type="transmembrane region" description="Helical" evidence="1">
    <location>
        <begin position="27"/>
        <end position="51"/>
    </location>
</feature>
<proteinExistence type="predicted"/>